<protein>
    <submittedName>
        <fullName evidence="2">Uncharacterized protein</fullName>
    </submittedName>
</protein>
<dbReference type="AlphaFoldDB" id="A0A382BR92"/>
<evidence type="ECO:0000256" key="1">
    <source>
        <dbReference type="SAM" id="MobiDB-lite"/>
    </source>
</evidence>
<organism evidence="2">
    <name type="scientific">marine metagenome</name>
    <dbReference type="NCBI Taxonomy" id="408172"/>
    <lineage>
        <taxon>unclassified sequences</taxon>
        <taxon>metagenomes</taxon>
        <taxon>ecological metagenomes</taxon>
    </lineage>
</organism>
<reference evidence="2" key="1">
    <citation type="submission" date="2018-05" db="EMBL/GenBank/DDBJ databases">
        <authorList>
            <person name="Lanie J.A."/>
            <person name="Ng W.-L."/>
            <person name="Kazmierczak K.M."/>
            <person name="Andrzejewski T.M."/>
            <person name="Davidsen T.M."/>
            <person name="Wayne K.J."/>
            <person name="Tettelin H."/>
            <person name="Glass J.I."/>
            <person name="Rusch D."/>
            <person name="Podicherti R."/>
            <person name="Tsui H.-C.T."/>
            <person name="Winkler M.E."/>
        </authorList>
    </citation>
    <scope>NUCLEOTIDE SEQUENCE</scope>
</reference>
<name>A0A382BR92_9ZZZZ</name>
<feature type="non-terminal residue" evidence="2">
    <location>
        <position position="1"/>
    </location>
</feature>
<evidence type="ECO:0000313" key="2">
    <source>
        <dbReference type="EMBL" id="SVB16336.1"/>
    </source>
</evidence>
<proteinExistence type="predicted"/>
<feature type="compositionally biased region" description="Polar residues" evidence="1">
    <location>
        <begin position="1"/>
        <end position="16"/>
    </location>
</feature>
<gene>
    <name evidence="2" type="ORF">METZ01_LOCUS169190</name>
</gene>
<feature type="region of interest" description="Disordered" evidence="1">
    <location>
        <begin position="1"/>
        <end position="20"/>
    </location>
</feature>
<sequence>TARNAATDLSNSSSAARPTEGVQAKLNAIKTLNIRECFTREKLTVAHLEKKLFKKGNS</sequence>
<accession>A0A382BR92</accession>
<dbReference type="EMBL" id="UINC01031002">
    <property type="protein sequence ID" value="SVB16336.1"/>
    <property type="molecule type" value="Genomic_DNA"/>
</dbReference>